<dbReference type="PROSITE" id="PS51900">
    <property type="entry name" value="CB"/>
    <property type="match status" value="1"/>
</dbReference>
<evidence type="ECO:0000256" key="4">
    <source>
        <dbReference type="ARBA" id="ARBA00023172"/>
    </source>
</evidence>
<name>A0A9X1PWK2_STRM4</name>
<sequence>MEQEKLVSARAGVFGSSRSLVDVYREYIGSGPYADSTRYQYEASLRLHIEPYFRHRTIGSLKPKDLRGWLAWMVEECGYARSTVVNRYGILRGVLGYAVANSYLVRDPSRGWSTSRHYSRRGRRKMVRLPTLAEVVAIAEHLPAPYQLLVWLMAGCGLRIGEASAVCLQQIDFVSGMLFVDRQITQDAAASAVGRRGRLGAAGQGRAHRIRHLKWRAPGEGRLVPLPGKVAAKVREHIRRHGTLRVAAGPNRMPGDYLFANIGRTNILMYALVHRLWTAARKAAGVSRKITPLWLRHFFASAGLAKGVPVTDMAVWLGHSDPRTTYQTYAHVLPDAPERLRSVMDDVLSLKTHLVLPLQFEALHETGSPC</sequence>
<dbReference type="RefSeq" id="WP_234763105.1">
    <property type="nucleotide sequence ID" value="NZ_JAKEIP010000047.1"/>
</dbReference>
<dbReference type="Gene3D" id="1.10.443.10">
    <property type="entry name" value="Intergrase catalytic core"/>
    <property type="match status" value="1"/>
</dbReference>
<dbReference type="Pfam" id="PF00589">
    <property type="entry name" value="Phage_integrase"/>
    <property type="match status" value="1"/>
</dbReference>
<dbReference type="AlphaFoldDB" id="A0A9X1PWK2"/>
<feature type="domain" description="Core-binding (CB)" evidence="7">
    <location>
        <begin position="15"/>
        <end position="99"/>
    </location>
</feature>
<dbReference type="GO" id="GO:0015074">
    <property type="term" value="P:DNA integration"/>
    <property type="evidence" value="ECO:0007669"/>
    <property type="project" value="UniProtKB-KW"/>
</dbReference>
<evidence type="ECO:0000256" key="5">
    <source>
        <dbReference type="PROSITE-ProRule" id="PRU01248"/>
    </source>
</evidence>
<evidence type="ECO:0000259" key="7">
    <source>
        <dbReference type="PROSITE" id="PS51900"/>
    </source>
</evidence>
<keyword evidence="4" id="KW-0233">DNA recombination</keyword>
<dbReference type="InterPro" id="IPR050090">
    <property type="entry name" value="Tyrosine_recombinase_XerCD"/>
</dbReference>
<reference evidence="8" key="1">
    <citation type="submission" date="2022-01" db="EMBL/GenBank/DDBJ databases">
        <title>Draft Genome Sequences of Seven Type Strains of the Genus Streptomyces.</title>
        <authorList>
            <person name="Aziz S."/>
            <person name="Coretto E."/>
            <person name="Chronakova A."/>
            <person name="Sproer C."/>
            <person name="Huber K."/>
            <person name="Nouioui I."/>
            <person name="Gross H."/>
        </authorList>
    </citation>
    <scope>NUCLEOTIDE SEQUENCE</scope>
    <source>
        <strain evidence="8">DSM 103493</strain>
    </source>
</reference>
<dbReference type="Gene3D" id="1.10.150.130">
    <property type="match status" value="1"/>
</dbReference>
<comment type="similarity">
    <text evidence="1">Belongs to the 'phage' integrase family.</text>
</comment>
<proteinExistence type="inferred from homology"/>
<evidence type="ECO:0000313" key="8">
    <source>
        <dbReference type="EMBL" id="MCF1594810.1"/>
    </source>
</evidence>
<comment type="caution">
    <text evidence="8">The sequence shown here is derived from an EMBL/GenBank/DDBJ whole genome shotgun (WGS) entry which is preliminary data.</text>
</comment>
<dbReference type="GO" id="GO:0006310">
    <property type="term" value="P:DNA recombination"/>
    <property type="evidence" value="ECO:0007669"/>
    <property type="project" value="UniProtKB-KW"/>
</dbReference>
<dbReference type="GO" id="GO:0003677">
    <property type="term" value="F:DNA binding"/>
    <property type="evidence" value="ECO:0007669"/>
    <property type="project" value="UniProtKB-UniRule"/>
</dbReference>
<evidence type="ECO:0000313" key="9">
    <source>
        <dbReference type="Proteomes" id="UP001139384"/>
    </source>
</evidence>
<dbReference type="InterPro" id="IPR002104">
    <property type="entry name" value="Integrase_catalytic"/>
</dbReference>
<evidence type="ECO:0000256" key="1">
    <source>
        <dbReference type="ARBA" id="ARBA00008857"/>
    </source>
</evidence>
<keyword evidence="2" id="KW-0229">DNA integration</keyword>
<feature type="domain" description="Tyr recombinase" evidence="6">
    <location>
        <begin position="124"/>
        <end position="345"/>
    </location>
</feature>
<dbReference type="PANTHER" id="PTHR30349">
    <property type="entry name" value="PHAGE INTEGRASE-RELATED"/>
    <property type="match status" value="1"/>
</dbReference>
<dbReference type="InterPro" id="IPR013762">
    <property type="entry name" value="Integrase-like_cat_sf"/>
</dbReference>
<dbReference type="InterPro" id="IPR004107">
    <property type="entry name" value="Integrase_SAM-like_N"/>
</dbReference>
<keyword evidence="9" id="KW-1185">Reference proteome</keyword>
<dbReference type="PANTHER" id="PTHR30349:SF64">
    <property type="entry name" value="PROPHAGE INTEGRASE INTD-RELATED"/>
    <property type="match status" value="1"/>
</dbReference>
<gene>
    <name evidence="8" type="ORF">L0P92_14700</name>
</gene>
<dbReference type="SUPFAM" id="SSF56349">
    <property type="entry name" value="DNA breaking-rejoining enzymes"/>
    <property type="match status" value="1"/>
</dbReference>
<dbReference type="InterPro" id="IPR044068">
    <property type="entry name" value="CB"/>
</dbReference>
<organism evidence="8 9">
    <name type="scientific">Streptomyces muensis</name>
    <dbReference type="NCBI Taxonomy" id="1077944"/>
    <lineage>
        <taxon>Bacteria</taxon>
        <taxon>Bacillati</taxon>
        <taxon>Actinomycetota</taxon>
        <taxon>Actinomycetes</taxon>
        <taxon>Kitasatosporales</taxon>
        <taxon>Streptomycetaceae</taxon>
        <taxon>Streptomyces</taxon>
    </lineage>
</organism>
<keyword evidence="3 5" id="KW-0238">DNA-binding</keyword>
<protein>
    <submittedName>
        <fullName evidence="8">Tyrosine-type recombinase/integrase</fullName>
    </submittedName>
</protein>
<evidence type="ECO:0000256" key="2">
    <source>
        <dbReference type="ARBA" id="ARBA00022908"/>
    </source>
</evidence>
<dbReference type="InterPro" id="IPR011010">
    <property type="entry name" value="DNA_brk_join_enz"/>
</dbReference>
<dbReference type="InterPro" id="IPR010998">
    <property type="entry name" value="Integrase_recombinase_N"/>
</dbReference>
<dbReference type="PROSITE" id="PS51898">
    <property type="entry name" value="TYR_RECOMBINASE"/>
    <property type="match status" value="1"/>
</dbReference>
<dbReference type="Pfam" id="PF14659">
    <property type="entry name" value="Phage_int_SAM_3"/>
    <property type="match status" value="1"/>
</dbReference>
<dbReference type="Proteomes" id="UP001139384">
    <property type="component" value="Unassembled WGS sequence"/>
</dbReference>
<dbReference type="EMBL" id="JAKEIP010000047">
    <property type="protein sequence ID" value="MCF1594810.1"/>
    <property type="molecule type" value="Genomic_DNA"/>
</dbReference>
<accession>A0A9X1PWK2</accession>
<evidence type="ECO:0000259" key="6">
    <source>
        <dbReference type="PROSITE" id="PS51898"/>
    </source>
</evidence>
<evidence type="ECO:0000256" key="3">
    <source>
        <dbReference type="ARBA" id="ARBA00023125"/>
    </source>
</evidence>